<dbReference type="PROSITE" id="PS51257">
    <property type="entry name" value="PROKAR_LIPOPROTEIN"/>
    <property type="match status" value="1"/>
</dbReference>
<dbReference type="RefSeq" id="WP_330975313.1">
    <property type="nucleotide sequence ID" value="NZ_JAZGLY010000007.1"/>
</dbReference>
<keyword evidence="2" id="KW-1185">Reference proteome</keyword>
<sequence>MKRYFLPVLGIFCGTLIATLLSCNKINLPTELGLDLIPPVDNIHTFDTTIEVETYNKIFTFADDSARSILTDEQFLGVMNDPIFGKTEAQMFFQIAPASGKSTLKGVMGKRYIDSIVLSVRYIETYGDTTIPQTINVFEISGTDNFKYSGLNRDSAYSIREQPVSTAGFLGSRQIVPQTLNDSILDIRNGKDTVIVANQLRIRLNDEFGQRLLDYDTTGVNDAFSTDSAFLTKVAGLALKPAVGTSGNGLMGFYLDDTATRVTVYYRYENPSTPGDIDTAVGYFIFTSSKRLATANYIARDYSSSELLPVANDNVPDPIVYIQNTPGTYAVVKIPALPSLSNRIVHLAELQMEQIYDVSDTMFSPPPMLFMDTYDTSAIKYKTIPYSVENVYLSVADMVGTYFTIGTAGYISLGAYPFYTLDPLSTRVRQWRFNLTRYVQNVVKGIIQPSDLRLYTTYDLVVKNGNPDGGDTKVIVQTTDAPAKGRVRLGGGNHPTQKMKMRIVYSKL</sequence>
<proteinExistence type="predicted"/>
<comment type="caution">
    <text evidence="1">The sequence shown here is derived from an EMBL/GenBank/DDBJ whole genome shotgun (WGS) entry which is preliminary data.</text>
</comment>
<evidence type="ECO:0000313" key="1">
    <source>
        <dbReference type="EMBL" id="MEE6187907.1"/>
    </source>
</evidence>
<dbReference type="Proteomes" id="UP001357452">
    <property type="component" value="Unassembled WGS sequence"/>
</dbReference>
<name>A0ABU7RJE6_9BACT</name>
<organism evidence="1 2">
    <name type="scientific">Niabella digestorum</name>
    <dbReference type="NCBI Taxonomy" id="3117701"/>
    <lineage>
        <taxon>Bacteria</taxon>
        <taxon>Pseudomonadati</taxon>
        <taxon>Bacteroidota</taxon>
        <taxon>Chitinophagia</taxon>
        <taxon>Chitinophagales</taxon>
        <taxon>Chitinophagaceae</taxon>
        <taxon>Niabella</taxon>
    </lineage>
</organism>
<protein>
    <submittedName>
        <fullName evidence="1">DUF4270 family protein</fullName>
    </submittedName>
</protein>
<gene>
    <name evidence="1" type="ORF">V2H41_11550</name>
</gene>
<accession>A0ABU7RJE6</accession>
<dbReference type="EMBL" id="JAZGLY010000007">
    <property type="protein sequence ID" value="MEE6187907.1"/>
    <property type="molecule type" value="Genomic_DNA"/>
</dbReference>
<dbReference type="InterPro" id="IPR025366">
    <property type="entry name" value="DUF4270"/>
</dbReference>
<dbReference type="Pfam" id="PF14092">
    <property type="entry name" value="DUF4270"/>
    <property type="match status" value="1"/>
</dbReference>
<reference evidence="1 2" key="1">
    <citation type="submission" date="2024-01" db="EMBL/GenBank/DDBJ databases">
        <title>Niabella digestum sp. nov., isolated from waste digestion system.</title>
        <authorList>
            <person name="Zhang L."/>
        </authorList>
    </citation>
    <scope>NUCLEOTIDE SEQUENCE [LARGE SCALE GENOMIC DNA]</scope>
    <source>
        <strain evidence="1 2">A18</strain>
    </source>
</reference>
<evidence type="ECO:0000313" key="2">
    <source>
        <dbReference type="Proteomes" id="UP001357452"/>
    </source>
</evidence>